<dbReference type="InterPro" id="IPR026040">
    <property type="entry name" value="HyI-like"/>
</dbReference>
<comment type="similarity">
    <text evidence="3 7">Belongs to the hyi family.</text>
</comment>
<dbReference type="EMBL" id="JARKIK010000062">
    <property type="protein sequence ID" value="KAK8730901.1"/>
    <property type="molecule type" value="Genomic_DNA"/>
</dbReference>
<evidence type="ECO:0000256" key="5">
    <source>
        <dbReference type="ARBA" id="ARBA00017985"/>
    </source>
</evidence>
<protein>
    <recommendedName>
        <fullName evidence="5 7">Putative hydroxypyruvate isomerase</fullName>
        <ecNumber evidence="4 7">5.3.1.22</ecNumber>
    </recommendedName>
</protein>
<dbReference type="PANTHER" id="PTHR43489:SF6">
    <property type="entry name" value="HYDROXYPYRUVATE ISOMERASE-RELATED"/>
    <property type="match status" value="1"/>
</dbReference>
<dbReference type="FunFam" id="3.20.20.150:FF:000007">
    <property type="entry name" value="Hydroxypyruvate isomerase"/>
    <property type="match status" value="1"/>
</dbReference>
<feature type="domain" description="Xylose isomerase-like TIM barrel" evidence="9">
    <location>
        <begin position="22"/>
        <end position="255"/>
    </location>
</feature>
<comment type="caution">
    <text evidence="10">The sequence shown here is derived from an EMBL/GenBank/DDBJ whole genome shotgun (WGS) entry which is preliminary data.</text>
</comment>
<evidence type="ECO:0000256" key="7">
    <source>
        <dbReference type="PIRNR" id="PIRNR006241"/>
    </source>
</evidence>
<sequence length="262" mass="28692">MKVAANLSFMFVEAGGLVGRYRAAREAGFLAVECAFPYTVPQEDIAAVLKEQGLKQVLINSDPGDTQAGELGFAAAPGKETRFRDSLEKSISYAKALGCSKLHIMSGRRCETYDESAHIATLEANLRYAVSRLAQESITGLIEPINPISIPGYFLNNYDTAVSLIEKINSPNLRLQLDIFHLQMICGNVANNITKLMPLTGHVQVAQAPHRHEPSCPGELDYVFIFNKLREAGYSDYVGAEYSPSTSSSGSLQWIHQCGLQF</sequence>
<dbReference type="EC" id="5.3.1.22" evidence="4 7"/>
<dbReference type="PANTHER" id="PTHR43489">
    <property type="entry name" value="ISOMERASE"/>
    <property type="match status" value="1"/>
</dbReference>
<evidence type="ECO:0000256" key="4">
    <source>
        <dbReference type="ARBA" id="ARBA00012570"/>
    </source>
</evidence>
<evidence type="ECO:0000256" key="2">
    <source>
        <dbReference type="ARBA" id="ARBA00002968"/>
    </source>
</evidence>
<evidence type="ECO:0000256" key="3">
    <source>
        <dbReference type="ARBA" id="ARBA00005962"/>
    </source>
</evidence>
<evidence type="ECO:0000313" key="11">
    <source>
        <dbReference type="Proteomes" id="UP001445076"/>
    </source>
</evidence>
<evidence type="ECO:0000256" key="8">
    <source>
        <dbReference type="PIRSR" id="PIRSR006241-50"/>
    </source>
</evidence>
<dbReference type="GO" id="GO:0008903">
    <property type="term" value="F:hydroxypyruvate isomerase activity"/>
    <property type="evidence" value="ECO:0007669"/>
    <property type="project" value="UniProtKB-EC"/>
</dbReference>
<evidence type="ECO:0000313" key="10">
    <source>
        <dbReference type="EMBL" id="KAK8730901.1"/>
    </source>
</evidence>
<reference evidence="10 11" key="1">
    <citation type="journal article" date="2024" name="BMC Genomics">
        <title>Genome assembly of redclaw crayfish (Cherax quadricarinatus) provides insights into its immune adaptation and hypoxia tolerance.</title>
        <authorList>
            <person name="Liu Z."/>
            <person name="Zheng J."/>
            <person name="Li H."/>
            <person name="Fang K."/>
            <person name="Wang S."/>
            <person name="He J."/>
            <person name="Zhou D."/>
            <person name="Weng S."/>
            <person name="Chi M."/>
            <person name="Gu Z."/>
            <person name="He J."/>
            <person name="Li F."/>
            <person name="Wang M."/>
        </authorList>
    </citation>
    <scope>NUCLEOTIDE SEQUENCE [LARGE SCALE GENOMIC DNA]</scope>
    <source>
        <strain evidence="10">ZL_2023a</strain>
    </source>
</reference>
<dbReference type="SUPFAM" id="SSF51658">
    <property type="entry name" value="Xylose isomerase-like"/>
    <property type="match status" value="1"/>
</dbReference>
<dbReference type="AlphaFoldDB" id="A0AAW0WFU0"/>
<dbReference type="InterPro" id="IPR036237">
    <property type="entry name" value="Xyl_isomerase-like_sf"/>
</dbReference>
<organism evidence="10 11">
    <name type="scientific">Cherax quadricarinatus</name>
    <name type="common">Australian red claw crayfish</name>
    <dbReference type="NCBI Taxonomy" id="27406"/>
    <lineage>
        <taxon>Eukaryota</taxon>
        <taxon>Metazoa</taxon>
        <taxon>Ecdysozoa</taxon>
        <taxon>Arthropoda</taxon>
        <taxon>Crustacea</taxon>
        <taxon>Multicrustacea</taxon>
        <taxon>Malacostraca</taxon>
        <taxon>Eumalacostraca</taxon>
        <taxon>Eucarida</taxon>
        <taxon>Decapoda</taxon>
        <taxon>Pleocyemata</taxon>
        <taxon>Astacidea</taxon>
        <taxon>Parastacoidea</taxon>
        <taxon>Parastacidae</taxon>
        <taxon>Cherax</taxon>
    </lineage>
</organism>
<comment type="catalytic activity">
    <reaction evidence="1 7">
        <text>3-hydroxypyruvate = 2-hydroxy-3-oxopropanoate</text>
        <dbReference type="Rhea" id="RHEA:11952"/>
        <dbReference type="ChEBI" id="CHEBI:17180"/>
        <dbReference type="ChEBI" id="CHEBI:57978"/>
        <dbReference type="EC" id="5.3.1.22"/>
    </reaction>
</comment>
<keyword evidence="11" id="KW-1185">Reference proteome</keyword>
<feature type="active site" description="Proton donor/acceptor" evidence="8">
    <location>
        <position position="241"/>
    </location>
</feature>
<keyword evidence="6 7" id="KW-0413">Isomerase</keyword>
<proteinExistence type="inferred from homology"/>
<evidence type="ECO:0000256" key="6">
    <source>
        <dbReference type="ARBA" id="ARBA00023235"/>
    </source>
</evidence>
<name>A0AAW0WFU0_CHEQU</name>
<dbReference type="EMBL" id="JARKIK010000062">
    <property type="protein sequence ID" value="KAK8730902.1"/>
    <property type="molecule type" value="Genomic_DNA"/>
</dbReference>
<accession>A0AAW0WFU0</accession>
<evidence type="ECO:0000259" key="9">
    <source>
        <dbReference type="Pfam" id="PF01261"/>
    </source>
</evidence>
<comment type="function">
    <text evidence="2 7">Catalyzes the reversible isomerization between hydroxypyruvate and 2-hydroxy-3-oxopropanoate (also termed tartronate semialdehyde).</text>
</comment>
<dbReference type="InterPro" id="IPR050417">
    <property type="entry name" value="Sugar_Epim/Isomerase"/>
</dbReference>
<evidence type="ECO:0000256" key="1">
    <source>
        <dbReference type="ARBA" id="ARBA00000476"/>
    </source>
</evidence>
<reference evidence="10" key="2">
    <citation type="submission" date="2024-01" db="EMBL/GenBank/DDBJ databases">
        <authorList>
            <person name="He J."/>
            <person name="Wang M."/>
            <person name="Zheng J."/>
            <person name="Liu Z."/>
        </authorList>
    </citation>
    <scope>NUCLEOTIDE SEQUENCE</scope>
    <source>
        <strain evidence="10">ZL_2023a</strain>
        <tissue evidence="10">Muscle</tissue>
    </source>
</reference>
<dbReference type="GO" id="GO:0046487">
    <property type="term" value="P:glyoxylate metabolic process"/>
    <property type="evidence" value="ECO:0007669"/>
    <property type="project" value="TreeGrafter"/>
</dbReference>
<dbReference type="Gene3D" id="3.20.20.150">
    <property type="entry name" value="Divalent-metal-dependent TIM barrel enzymes"/>
    <property type="match status" value="1"/>
</dbReference>
<dbReference type="Pfam" id="PF01261">
    <property type="entry name" value="AP_endonuc_2"/>
    <property type="match status" value="1"/>
</dbReference>
<dbReference type="InterPro" id="IPR013022">
    <property type="entry name" value="Xyl_isomerase-like_TIM-brl"/>
</dbReference>
<dbReference type="Proteomes" id="UP001445076">
    <property type="component" value="Unassembled WGS sequence"/>
</dbReference>
<gene>
    <name evidence="10" type="ORF">OTU49_007691</name>
</gene>
<feature type="active site" description="Proton donor/acceptor" evidence="8">
    <location>
        <position position="143"/>
    </location>
</feature>
<dbReference type="PIRSF" id="PIRSF006241">
    <property type="entry name" value="HyI"/>
    <property type="match status" value="1"/>
</dbReference>